<gene>
    <name evidence="5" type="ORF">K3166_01635</name>
</gene>
<dbReference type="PRINTS" id="PR00034">
    <property type="entry name" value="HTHCRP"/>
</dbReference>
<protein>
    <submittedName>
        <fullName evidence="5">Helix-turn-helix domain-containing protein</fullName>
    </submittedName>
</protein>
<keyword evidence="6" id="KW-1185">Reference proteome</keyword>
<dbReference type="RefSeq" id="WP_221422979.1">
    <property type="nucleotide sequence ID" value="NZ_CP081297.1"/>
</dbReference>
<proteinExistence type="predicted"/>
<dbReference type="InterPro" id="IPR036390">
    <property type="entry name" value="WH_DNA-bd_sf"/>
</dbReference>
<dbReference type="InterPro" id="IPR000595">
    <property type="entry name" value="cNMP-bd_dom"/>
</dbReference>
<evidence type="ECO:0000313" key="5">
    <source>
        <dbReference type="EMBL" id="QZD87441.1"/>
    </source>
</evidence>
<dbReference type="PANTHER" id="PTHR24567">
    <property type="entry name" value="CRP FAMILY TRANSCRIPTIONAL REGULATORY PROTEIN"/>
    <property type="match status" value="1"/>
</dbReference>
<sequence length="249" mass="27242">MICINAAGVRIVDTFAMLSCIDTFDKFALRVLPASLPEDMRCAVRALSRKTVLAAGKQLECGQKNATLVYVCGGATKLVAHASEHREQVVAFHFAGDLLTLPACGPHSYSLEALVESELLTLEYEPFLEITGERADILGQLLERTTISLQRSREKTLALGRKSAIERVCSFLLMMAERIGKPGCGGVELDLPMSRRDIADSLGLTIETISRQFTHLREQGLITTRGRSAVLLLRMDELEKRSGHLSAAA</sequence>
<dbReference type="InterPro" id="IPR012318">
    <property type="entry name" value="HTH_CRP"/>
</dbReference>
<dbReference type="InterPro" id="IPR014710">
    <property type="entry name" value="RmlC-like_jellyroll"/>
</dbReference>
<dbReference type="Gene3D" id="2.60.120.10">
    <property type="entry name" value="Jelly Rolls"/>
    <property type="match status" value="1"/>
</dbReference>
<dbReference type="PROSITE" id="PS00042">
    <property type="entry name" value="HTH_CRP_1"/>
    <property type="match status" value="1"/>
</dbReference>
<keyword evidence="1" id="KW-0805">Transcription regulation</keyword>
<dbReference type="SMART" id="SM00419">
    <property type="entry name" value="HTH_CRP"/>
    <property type="match status" value="1"/>
</dbReference>
<dbReference type="SUPFAM" id="SSF51206">
    <property type="entry name" value="cAMP-binding domain-like"/>
    <property type="match status" value="1"/>
</dbReference>
<dbReference type="InterPro" id="IPR018490">
    <property type="entry name" value="cNMP-bd_dom_sf"/>
</dbReference>
<dbReference type="Proteomes" id="UP000824280">
    <property type="component" value="Chromosome"/>
</dbReference>
<evidence type="ECO:0000313" key="6">
    <source>
        <dbReference type="Proteomes" id="UP000824280"/>
    </source>
</evidence>
<keyword evidence="3" id="KW-0804">Transcription</keyword>
<keyword evidence="2" id="KW-0238">DNA-binding</keyword>
<dbReference type="Pfam" id="PF13545">
    <property type="entry name" value="HTH_Crp_2"/>
    <property type="match status" value="1"/>
</dbReference>
<name>A0ABX8ZEK5_9SPHN</name>
<evidence type="ECO:0000256" key="2">
    <source>
        <dbReference type="ARBA" id="ARBA00023125"/>
    </source>
</evidence>
<reference evidence="5 6" key="1">
    <citation type="submission" date="2021-08" db="EMBL/GenBank/DDBJ databases">
        <title>Comparative Genomics Analysis of the Genus Qipengyuania Reveals Extensive Genetic Diversity and Metabolic Versatility, Including the Description of Fifteen Novel Species.</title>
        <authorList>
            <person name="Liu Y."/>
        </authorList>
    </citation>
    <scope>NUCLEOTIDE SEQUENCE [LARGE SCALE GENOMIC DNA]</scope>
    <source>
        <strain evidence="5 6">1XM2-8</strain>
    </source>
</reference>
<dbReference type="CDD" id="cd00038">
    <property type="entry name" value="CAP_ED"/>
    <property type="match status" value="1"/>
</dbReference>
<dbReference type="Gene3D" id="1.10.10.10">
    <property type="entry name" value="Winged helix-like DNA-binding domain superfamily/Winged helix DNA-binding domain"/>
    <property type="match status" value="1"/>
</dbReference>
<evidence type="ECO:0000256" key="3">
    <source>
        <dbReference type="ARBA" id="ARBA00023163"/>
    </source>
</evidence>
<dbReference type="InterPro" id="IPR036388">
    <property type="entry name" value="WH-like_DNA-bd_sf"/>
</dbReference>
<evidence type="ECO:0000256" key="1">
    <source>
        <dbReference type="ARBA" id="ARBA00023015"/>
    </source>
</evidence>
<dbReference type="EMBL" id="CP081297">
    <property type="protein sequence ID" value="QZD87441.1"/>
    <property type="molecule type" value="Genomic_DNA"/>
</dbReference>
<feature type="domain" description="HTH crp-type" evidence="4">
    <location>
        <begin position="162"/>
        <end position="236"/>
    </location>
</feature>
<dbReference type="SUPFAM" id="SSF46785">
    <property type="entry name" value="Winged helix' DNA-binding domain"/>
    <property type="match status" value="1"/>
</dbReference>
<dbReference type="PROSITE" id="PS51063">
    <property type="entry name" value="HTH_CRP_2"/>
    <property type="match status" value="1"/>
</dbReference>
<dbReference type="InterPro" id="IPR018335">
    <property type="entry name" value="Tscrpt_reg_HTH_Crp-type_CS"/>
</dbReference>
<dbReference type="CDD" id="cd00092">
    <property type="entry name" value="HTH_CRP"/>
    <property type="match status" value="1"/>
</dbReference>
<dbReference type="PANTHER" id="PTHR24567:SF75">
    <property type="entry name" value="FUMARATE AND NITRATE REDUCTION REGULATORY PROTEIN"/>
    <property type="match status" value="1"/>
</dbReference>
<dbReference type="InterPro" id="IPR050397">
    <property type="entry name" value="Env_Response_Regulators"/>
</dbReference>
<evidence type="ECO:0000259" key="4">
    <source>
        <dbReference type="PROSITE" id="PS51063"/>
    </source>
</evidence>
<organism evidence="5 6">
    <name type="scientific">Qipengyuania psychrotolerans</name>
    <dbReference type="NCBI Taxonomy" id="2867238"/>
    <lineage>
        <taxon>Bacteria</taxon>
        <taxon>Pseudomonadati</taxon>
        <taxon>Pseudomonadota</taxon>
        <taxon>Alphaproteobacteria</taxon>
        <taxon>Sphingomonadales</taxon>
        <taxon>Erythrobacteraceae</taxon>
        <taxon>Qipengyuania</taxon>
    </lineage>
</organism>
<accession>A0ABX8ZEK5</accession>